<reference evidence="1" key="1">
    <citation type="journal article" date="2020" name="Mol. Plant Microbe Interact.">
        <title>Genome Sequence of the Biocontrol Agent Coniothyrium minitans strain Conio (IMI 134523).</title>
        <authorList>
            <person name="Patel D."/>
            <person name="Shittu T.A."/>
            <person name="Baroncelli R."/>
            <person name="Muthumeenakshi S."/>
            <person name="Osborne T.H."/>
            <person name="Janganan T.K."/>
            <person name="Sreenivasaprasad S."/>
        </authorList>
    </citation>
    <scope>NUCLEOTIDE SEQUENCE</scope>
    <source>
        <strain evidence="1">Conio</strain>
    </source>
</reference>
<name>A0A9P6GP06_9PLEO</name>
<organism evidence="1 2">
    <name type="scientific">Paraphaeosphaeria minitans</name>
    <dbReference type="NCBI Taxonomy" id="565426"/>
    <lineage>
        <taxon>Eukaryota</taxon>
        <taxon>Fungi</taxon>
        <taxon>Dikarya</taxon>
        <taxon>Ascomycota</taxon>
        <taxon>Pezizomycotina</taxon>
        <taxon>Dothideomycetes</taxon>
        <taxon>Pleosporomycetidae</taxon>
        <taxon>Pleosporales</taxon>
        <taxon>Massarineae</taxon>
        <taxon>Didymosphaeriaceae</taxon>
        <taxon>Paraphaeosphaeria</taxon>
    </lineage>
</organism>
<dbReference type="Proteomes" id="UP000756921">
    <property type="component" value="Unassembled WGS sequence"/>
</dbReference>
<protein>
    <submittedName>
        <fullName evidence="1">Uncharacterized protein</fullName>
    </submittedName>
</protein>
<sequence length="142" mass="14999">MVPQSENTGWKRCQGSAGQETPCVNYWNPLLASMLIWELGMPIMTIDYGNAQVPCAVADASCGPHMQGSKKILQANSTRGVASAWLVSLNVNARLNSQAKAATAKSTGIWGKASKASTSPGSRDAVATTWVNTISPAHSSHR</sequence>
<proteinExistence type="predicted"/>
<gene>
    <name evidence="1" type="ORF">PMIN01_03763</name>
</gene>
<dbReference type="AlphaFoldDB" id="A0A9P6GP06"/>
<keyword evidence="2" id="KW-1185">Reference proteome</keyword>
<comment type="caution">
    <text evidence="1">The sequence shown here is derived from an EMBL/GenBank/DDBJ whole genome shotgun (WGS) entry which is preliminary data.</text>
</comment>
<evidence type="ECO:0000313" key="1">
    <source>
        <dbReference type="EMBL" id="KAF9738480.1"/>
    </source>
</evidence>
<evidence type="ECO:0000313" key="2">
    <source>
        <dbReference type="Proteomes" id="UP000756921"/>
    </source>
</evidence>
<dbReference type="EMBL" id="WJXW01000003">
    <property type="protein sequence ID" value="KAF9738480.1"/>
    <property type="molecule type" value="Genomic_DNA"/>
</dbReference>
<accession>A0A9P6GP06</accession>